<reference evidence="1 2" key="1">
    <citation type="submission" date="2018-05" db="EMBL/GenBank/DDBJ databases">
        <title>Complete genome sequence of Massilia oculi sp. nov. CCUG 43427T (=DSM 26321T), the type strain of M. oculi, and comparison with genome sequences of other Massilia strains.</title>
        <authorList>
            <person name="Zhu B."/>
        </authorList>
    </citation>
    <scope>NUCLEOTIDE SEQUENCE [LARGE SCALE GENOMIC DNA]</scope>
    <source>
        <strain evidence="1 2">CCUG 43427</strain>
    </source>
</reference>
<dbReference type="AlphaFoldDB" id="A0A2S2DGR3"/>
<dbReference type="EMBL" id="CP029343">
    <property type="protein sequence ID" value="AWL04269.1"/>
    <property type="molecule type" value="Genomic_DNA"/>
</dbReference>
<evidence type="ECO:0000313" key="1">
    <source>
        <dbReference type="EMBL" id="AWL04269.1"/>
    </source>
</evidence>
<name>A0A2S2DGR3_9BURK</name>
<proteinExistence type="predicted"/>
<gene>
    <name evidence="1" type="ORF">DIR46_07360</name>
</gene>
<keyword evidence="2" id="KW-1185">Reference proteome</keyword>
<accession>A0A2S2DGR3</accession>
<protein>
    <submittedName>
        <fullName evidence="1">Uncharacterized protein</fullName>
    </submittedName>
</protein>
<organism evidence="1 2">
    <name type="scientific">Massilia oculi</name>
    <dbReference type="NCBI Taxonomy" id="945844"/>
    <lineage>
        <taxon>Bacteria</taxon>
        <taxon>Pseudomonadati</taxon>
        <taxon>Pseudomonadota</taxon>
        <taxon>Betaproteobacteria</taxon>
        <taxon>Burkholderiales</taxon>
        <taxon>Oxalobacteraceae</taxon>
        <taxon>Telluria group</taxon>
        <taxon>Massilia</taxon>
    </lineage>
</organism>
<sequence>MPEQVTFFMNSVGWLMGLEPTTTGITIQQRPMDFRNYIKALRFWCYNGDSTFCGFLPYEGNGAL</sequence>
<dbReference type="Proteomes" id="UP000245820">
    <property type="component" value="Chromosome"/>
</dbReference>
<dbReference type="KEGG" id="mtim:DIR46_07360"/>
<evidence type="ECO:0000313" key="2">
    <source>
        <dbReference type="Proteomes" id="UP000245820"/>
    </source>
</evidence>